<evidence type="ECO:0000313" key="2">
    <source>
        <dbReference type="EMBL" id="KAB3568755.1"/>
    </source>
</evidence>
<dbReference type="RefSeq" id="WP_008667689.1">
    <property type="nucleotide sequence ID" value="NZ_CP181424.1"/>
</dbReference>
<dbReference type="InterPro" id="IPR036359">
    <property type="entry name" value="Thiol_cytolysin_sf"/>
</dbReference>
<dbReference type="GO" id="GO:0015485">
    <property type="term" value="F:cholesterol binding"/>
    <property type="evidence" value="ECO:0007669"/>
    <property type="project" value="InterPro"/>
</dbReference>
<proteinExistence type="predicted"/>
<feature type="signal peptide" evidence="1">
    <location>
        <begin position="1"/>
        <end position="18"/>
    </location>
</feature>
<protein>
    <recommendedName>
        <fullName evidence="4">Thiol-activated cytolysin</fullName>
    </recommendedName>
</protein>
<dbReference type="SUPFAM" id="SSF56978">
    <property type="entry name" value="Perfringolysin"/>
    <property type="match status" value="1"/>
</dbReference>
<evidence type="ECO:0008006" key="4">
    <source>
        <dbReference type="Google" id="ProtNLM"/>
    </source>
</evidence>
<gene>
    <name evidence="2" type="ORF">GAY01_13560</name>
</gene>
<accession>A0A413S8W5</accession>
<dbReference type="PROSITE" id="PS51257">
    <property type="entry name" value="PROKAR_LIPOPROTEIN"/>
    <property type="match status" value="1"/>
</dbReference>
<evidence type="ECO:0000256" key="1">
    <source>
        <dbReference type="SAM" id="SignalP"/>
    </source>
</evidence>
<dbReference type="EMBL" id="WCZM01000019">
    <property type="protein sequence ID" value="KAB3568755.1"/>
    <property type="molecule type" value="Genomic_DNA"/>
</dbReference>
<comment type="caution">
    <text evidence="2">The sequence shown here is derived from an EMBL/GenBank/DDBJ whole genome shotgun (WGS) entry which is preliminary data.</text>
</comment>
<keyword evidence="1" id="KW-0732">Signal</keyword>
<organism evidence="2 3">
    <name type="scientific">Phocaeicola vulgatus</name>
    <name type="common">Bacteroides vulgatus</name>
    <dbReference type="NCBI Taxonomy" id="821"/>
    <lineage>
        <taxon>Bacteria</taxon>
        <taxon>Pseudomonadati</taxon>
        <taxon>Bacteroidota</taxon>
        <taxon>Bacteroidia</taxon>
        <taxon>Bacteroidales</taxon>
        <taxon>Bacteroidaceae</taxon>
        <taxon>Phocaeicola</taxon>
    </lineage>
</organism>
<evidence type="ECO:0000313" key="3">
    <source>
        <dbReference type="Proteomes" id="UP000433382"/>
    </source>
</evidence>
<dbReference type="Proteomes" id="UP000433382">
    <property type="component" value="Unassembled WGS sequence"/>
</dbReference>
<feature type="chain" id="PRO_5030091476" description="Thiol-activated cytolysin" evidence="1">
    <location>
        <begin position="19"/>
        <end position="335"/>
    </location>
</feature>
<dbReference type="AlphaFoldDB" id="A0A413S8W5"/>
<name>A0A413S8W5_PHOVU</name>
<reference evidence="2 3" key="1">
    <citation type="journal article" date="2019" name="Nat. Med.">
        <title>A library of human gut bacterial isolates paired with longitudinal multiomics data enables mechanistic microbiome research.</title>
        <authorList>
            <person name="Poyet M."/>
            <person name="Groussin M."/>
            <person name="Gibbons S.M."/>
            <person name="Avila-Pacheco J."/>
            <person name="Jiang X."/>
            <person name="Kearney S.M."/>
            <person name="Perrotta A.R."/>
            <person name="Berdy B."/>
            <person name="Zhao S."/>
            <person name="Lieberman T.D."/>
            <person name="Swanson P.K."/>
            <person name="Smith M."/>
            <person name="Roesemann S."/>
            <person name="Alexander J.E."/>
            <person name="Rich S.A."/>
            <person name="Livny J."/>
            <person name="Vlamakis H."/>
            <person name="Clish C."/>
            <person name="Bullock K."/>
            <person name="Deik A."/>
            <person name="Scott J."/>
            <person name="Pierce K.A."/>
            <person name="Xavier R.J."/>
            <person name="Alm E.J."/>
        </authorList>
    </citation>
    <scope>NUCLEOTIDE SEQUENCE [LARGE SCALE GENOMIC DNA]</scope>
    <source>
        <strain evidence="2 3">BIOML-A73</strain>
    </source>
</reference>
<sequence length="335" mass="38239">MRKFLFFLLCTVTFYLLASCEKEEHLDGKGDKPLVDTPKDTIQEEFLLKWDTFIDDSNDNGEIFIGTQYLGIQGWSHLATPPYIYIGAVFPESTFTTTFDKEIVGKKKPIYLTFDFPDPYITSMETVKGSEYLQKIKEAISSKEYQSYTSPQRPHIVKFAELKSLSNIESCFPYNKDFGNTLKKIALQEFNVENIKSLCIGEVIFKGFTTSMDVPSNGLFTNEPTSSEKLIYIRSLTYGVSAYFIVASEAPYKEVLTAFKDSFMDDYNNPKGVLHNSKIILLTTSDINQEAEVKATFNDLNNFLKNPFMGGKIYGYPIYCTGFYVKNNKIFTRES</sequence>